<dbReference type="Pfam" id="PF07729">
    <property type="entry name" value="FCD"/>
    <property type="match status" value="1"/>
</dbReference>
<dbReference type="Gene3D" id="1.20.120.530">
    <property type="entry name" value="GntR ligand-binding domain-like"/>
    <property type="match status" value="1"/>
</dbReference>
<feature type="region of interest" description="Disordered" evidence="4">
    <location>
        <begin position="133"/>
        <end position="191"/>
    </location>
</feature>
<protein>
    <submittedName>
        <fullName evidence="6">FCD domain-containing protein</fullName>
    </submittedName>
</protein>
<organism evidence="6 7">
    <name type="scientific">Saccharopolyspora karakumensis</name>
    <dbReference type="NCBI Taxonomy" id="2530386"/>
    <lineage>
        <taxon>Bacteria</taxon>
        <taxon>Bacillati</taxon>
        <taxon>Actinomycetota</taxon>
        <taxon>Actinomycetes</taxon>
        <taxon>Pseudonocardiales</taxon>
        <taxon>Pseudonocardiaceae</taxon>
        <taxon>Saccharopolyspora</taxon>
    </lineage>
</organism>
<name>A0A4R5BTS8_9PSEU</name>
<dbReference type="AlphaFoldDB" id="A0A4R5BTS8"/>
<feature type="compositionally biased region" description="Basic and acidic residues" evidence="4">
    <location>
        <begin position="46"/>
        <end position="65"/>
    </location>
</feature>
<dbReference type="SUPFAM" id="SSF48008">
    <property type="entry name" value="GntR ligand-binding domain-like"/>
    <property type="match status" value="1"/>
</dbReference>
<feature type="compositionally biased region" description="Polar residues" evidence="4">
    <location>
        <begin position="133"/>
        <end position="146"/>
    </location>
</feature>
<dbReference type="GO" id="GO:0003677">
    <property type="term" value="F:DNA binding"/>
    <property type="evidence" value="ECO:0007669"/>
    <property type="project" value="UniProtKB-KW"/>
</dbReference>
<evidence type="ECO:0000256" key="4">
    <source>
        <dbReference type="SAM" id="MobiDB-lite"/>
    </source>
</evidence>
<feature type="region of interest" description="Disordered" evidence="4">
    <location>
        <begin position="45"/>
        <end position="67"/>
    </location>
</feature>
<sequence length="222" mass="24498">MGPGGRRVVRGQRGVFDAVVERSDRVGDLELLAREVPPVRLVLGEQEDRVADHAEGHPRRDDRNATPDQIVHLHQLTERMNDAADWADFHKLDETFHLAVAAATGIGAVQQEYAQLLRELYRYYVPYPCSTCASPTGTTSNSSQPSAAATRRRRAMSPSGTWRPCTRTCTSGSHAAKPKQLSSSRIEPNAFSHEVRPQWTLAAVDPQAERAQSFSPAEDRGS</sequence>
<feature type="domain" description="GntR C-terminal" evidence="5">
    <location>
        <begin position="63"/>
        <end position="124"/>
    </location>
</feature>
<dbReference type="EMBL" id="SMLA01000012">
    <property type="protein sequence ID" value="TDD89449.1"/>
    <property type="molecule type" value="Genomic_DNA"/>
</dbReference>
<gene>
    <name evidence="6" type="ORF">E1202_11425</name>
</gene>
<keyword evidence="2" id="KW-0238">DNA-binding</keyword>
<keyword evidence="1" id="KW-0805">Transcription regulation</keyword>
<keyword evidence="7" id="KW-1185">Reference proteome</keyword>
<proteinExistence type="predicted"/>
<evidence type="ECO:0000256" key="2">
    <source>
        <dbReference type="ARBA" id="ARBA00023125"/>
    </source>
</evidence>
<evidence type="ECO:0000259" key="5">
    <source>
        <dbReference type="Pfam" id="PF07729"/>
    </source>
</evidence>
<comment type="caution">
    <text evidence="6">The sequence shown here is derived from an EMBL/GenBank/DDBJ whole genome shotgun (WGS) entry which is preliminary data.</text>
</comment>
<accession>A0A4R5BTS8</accession>
<evidence type="ECO:0000313" key="6">
    <source>
        <dbReference type="EMBL" id="TDD89449.1"/>
    </source>
</evidence>
<evidence type="ECO:0000313" key="7">
    <source>
        <dbReference type="Proteomes" id="UP000294723"/>
    </source>
</evidence>
<feature type="region of interest" description="Disordered" evidence="4">
    <location>
        <begin position="203"/>
        <end position="222"/>
    </location>
</feature>
<keyword evidence="3" id="KW-0804">Transcription</keyword>
<reference evidence="6 7" key="1">
    <citation type="submission" date="2019-03" db="EMBL/GenBank/DDBJ databases">
        <title>Draft genome sequences of novel Actinobacteria.</title>
        <authorList>
            <person name="Sahin N."/>
            <person name="Ay H."/>
            <person name="Saygin H."/>
        </authorList>
    </citation>
    <scope>NUCLEOTIDE SEQUENCE [LARGE SCALE GENOMIC DNA]</scope>
    <source>
        <strain evidence="6 7">5K548</strain>
    </source>
</reference>
<dbReference type="Proteomes" id="UP000294723">
    <property type="component" value="Unassembled WGS sequence"/>
</dbReference>
<dbReference type="InterPro" id="IPR008920">
    <property type="entry name" value="TF_FadR/GntR_C"/>
</dbReference>
<dbReference type="InterPro" id="IPR011711">
    <property type="entry name" value="GntR_C"/>
</dbReference>
<evidence type="ECO:0000256" key="1">
    <source>
        <dbReference type="ARBA" id="ARBA00023015"/>
    </source>
</evidence>
<evidence type="ECO:0000256" key="3">
    <source>
        <dbReference type="ARBA" id="ARBA00023163"/>
    </source>
</evidence>